<dbReference type="EMBL" id="GL447731">
    <property type="protein sequence ID" value="EFN86073.1"/>
    <property type="molecule type" value="Genomic_DNA"/>
</dbReference>
<name>E2BE09_HARSA</name>
<evidence type="ECO:0000313" key="1">
    <source>
        <dbReference type="EMBL" id="EFN86073.1"/>
    </source>
</evidence>
<dbReference type="AlphaFoldDB" id="E2BE09"/>
<gene>
    <name evidence="1" type="ORF">EAI_03024</name>
</gene>
<proteinExistence type="predicted"/>
<dbReference type="SUPFAM" id="SSF141673">
    <property type="entry name" value="MOSC N-terminal domain-like"/>
    <property type="match status" value="1"/>
</dbReference>
<accession>E2BE09</accession>
<protein>
    <submittedName>
        <fullName evidence="1">Uncharacterized protein</fullName>
    </submittedName>
</protein>
<dbReference type="STRING" id="610380.E2BE09"/>
<reference evidence="1 2" key="1">
    <citation type="journal article" date="2010" name="Science">
        <title>Genomic comparison of the ants Camponotus floridanus and Harpegnathos saltator.</title>
        <authorList>
            <person name="Bonasio R."/>
            <person name="Zhang G."/>
            <person name="Ye C."/>
            <person name="Mutti N.S."/>
            <person name="Fang X."/>
            <person name="Qin N."/>
            <person name="Donahue G."/>
            <person name="Yang P."/>
            <person name="Li Q."/>
            <person name="Li C."/>
            <person name="Zhang P."/>
            <person name="Huang Z."/>
            <person name="Berger S.L."/>
            <person name="Reinberg D."/>
            <person name="Wang J."/>
            <person name="Liebig J."/>
        </authorList>
    </citation>
    <scope>NUCLEOTIDE SEQUENCE [LARGE SCALE GENOMIC DNA]</scope>
    <source>
        <strain evidence="1 2">R22 G/1</strain>
    </source>
</reference>
<evidence type="ECO:0000313" key="2">
    <source>
        <dbReference type="Proteomes" id="UP000008237"/>
    </source>
</evidence>
<sequence>MFVIYNEDTKCVENLHLENMNYSLSALRIESINKSMMILKGIGMLDLVLDIDNIRRNGDIITCSTSLYMKFIVNLKCIDCGVEAAEWISRYLNRPNIRLAYTEADAHVKQTFWECLAKTYETIRDDRDLTISSASVPTYTLISNKMLHEWNSKYDGCPKTIEEFQPNIVIWWTSPCILQEIEWEWIKIGDAIIRNIIPWSRQCTKMHPRNIPMDMTLDMYLLHCELYIPAEVHVNDNVYVHIPMKNYKHLDTDNLDNME</sequence>
<dbReference type="OrthoDB" id="17255at2759"/>
<keyword evidence="2" id="KW-1185">Reference proteome</keyword>
<dbReference type="Proteomes" id="UP000008237">
    <property type="component" value="Unassembled WGS sequence"/>
</dbReference>
<dbReference type="InParanoid" id="E2BE09"/>
<organism evidence="2">
    <name type="scientific">Harpegnathos saltator</name>
    <name type="common">Jerdon's jumping ant</name>
    <dbReference type="NCBI Taxonomy" id="610380"/>
    <lineage>
        <taxon>Eukaryota</taxon>
        <taxon>Metazoa</taxon>
        <taxon>Ecdysozoa</taxon>
        <taxon>Arthropoda</taxon>
        <taxon>Hexapoda</taxon>
        <taxon>Insecta</taxon>
        <taxon>Pterygota</taxon>
        <taxon>Neoptera</taxon>
        <taxon>Endopterygota</taxon>
        <taxon>Hymenoptera</taxon>
        <taxon>Apocrita</taxon>
        <taxon>Aculeata</taxon>
        <taxon>Formicoidea</taxon>
        <taxon>Formicidae</taxon>
        <taxon>Ponerinae</taxon>
        <taxon>Ponerini</taxon>
        <taxon>Harpegnathos</taxon>
    </lineage>
</organism>